<sequence>LWSTCGRPYISARLRYRNTLFGRIFSAIASPHRSNTLSNWRTEAADRTPSTLSRSISIWL</sequence>
<accession>A0A0N4WSI6</accession>
<protein>
    <submittedName>
        <fullName evidence="1">Uncharacterized protein</fullName>
    </submittedName>
</protein>
<evidence type="ECO:0000313" key="1">
    <source>
        <dbReference type="WBParaSite" id="HPLM_0001450601-mRNA-1"/>
    </source>
</evidence>
<name>A0A0N4WSI6_HAEPC</name>
<proteinExistence type="predicted"/>
<dbReference type="WBParaSite" id="HPLM_0001450601-mRNA-1">
    <property type="protein sequence ID" value="HPLM_0001450601-mRNA-1"/>
    <property type="gene ID" value="HPLM_0001450601"/>
</dbReference>
<organism evidence="1">
    <name type="scientific">Haemonchus placei</name>
    <name type="common">Barber's pole worm</name>
    <dbReference type="NCBI Taxonomy" id="6290"/>
    <lineage>
        <taxon>Eukaryota</taxon>
        <taxon>Metazoa</taxon>
        <taxon>Ecdysozoa</taxon>
        <taxon>Nematoda</taxon>
        <taxon>Chromadorea</taxon>
        <taxon>Rhabditida</taxon>
        <taxon>Rhabditina</taxon>
        <taxon>Rhabditomorpha</taxon>
        <taxon>Strongyloidea</taxon>
        <taxon>Trichostrongylidae</taxon>
        <taxon>Haemonchus</taxon>
    </lineage>
</organism>
<reference evidence="1" key="1">
    <citation type="submission" date="2017-02" db="UniProtKB">
        <authorList>
            <consortium name="WormBaseParasite"/>
        </authorList>
    </citation>
    <scope>IDENTIFICATION</scope>
</reference>
<dbReference type="AlphaFoldDB" id="A0A0N4WSI6"/>